<dbReference type="Proteomes" id="UP001239111">
    <property type="component" value="Chromosome 2"/>
</dbReference>
<reference evidence="1" key="1">
    <citation type="submission" date="2023-04" db="EMBL/GenBank/DDBJ databases">
        <title>A chromosome-level genome assembly of the parasitoid wasp Eretmocerus hayati.</title>
        <authorList>
            <person name="Zhong Y."/>
            <person name="Liu S."/>
            <person name="Liu Y."/>
        </authorList>
    </citation>
    <scope>NUCLEOTIDE SEQUENCE</scope>
    <source>
        <strain evidence="1">ZJU_SS_LIU_2023</strain>
    </source>
</reference>
<evidence type="ECO:0000313" key="1">
    <source>
        <dbReference type="EMBL" id="KAJ8676727.1"/>
    </source>
</evidence>
<name>A0ACC2NZZ5_9HYME</name>
<organism evidence="1 2">
    <name type="scientific">Eretmocerus hayati</name>
    <dbReference type="NCBI Taxonomy" id="131215"/>
    <lineage>
        <taxon>Eukaryota</taxon>
        <taxon>Metazoa</taxon>
        <taxon>Ecdysozoa</taxon>
        <taxon>Arthropoda</taxon>
        <taxon>Hexapoda</taxon>
        <taxon>Insecta</taxon>
        <taxon>Pterygota</taxon>
        <taxon>Neoptera</taxon>
        <taxon>Endopterygota</taxon>
        <taxon>Hymenoptera</taxon>
        <taxon>Apocrita</taxon>
        <taxon>Proctotrupomorpha</taxon>
        <taxon>Chalcidoidea</taxon>
        <taxon>Aphelinidae</taxon>
        <taxon>Aphelininae</taxon>
        <taxon>Eretmocerus</taxon>
    </lineage>
</organism>
<proteinExistence type="predicted"/>
<dbReference type="EMBL" id="CM056742">
    <property type="protein sequence ID" value="KAJ8676727.1"/>
    <property type="molecule type" value="Genomic_DNA"/>
</dbReference>
<gene>
    <name evidence="1" type="ORF">QAD02_012514</name>
</gene>
<keyword evidence="2" id="KW-1185">Reference proteome</keyword>
<evidence type="ECO:0000313" key="2">
    <source>
        <dbReference type="Proteomes" id="UP001239111"/>
    </source>
</evidence>
<comment type="caution">
    <text evidence="1">The sequence shown here is derived from an EMBL/GenBank/DDBJ whole genome shotgun (WGS) entry which is preliminary data.</text>
</comment>
<sequence length="103" mass="11337">MGKGQDAAEAEGEGEEEKITRPRSSSNRGSNSVGVKLGNADVRRLPSDRMSFRRARFYRAMTTVAPIPIGARPADPMPRKNLPLYTGELLKKLADVRNQRTAP</sequence>
<accession>A0ACC2NZZ5</accession>
<protein>
    <submittedName>
        <fullName evidence="1">Uncharacterized protein</fullName>
    </submittedName>
</protein>